<feature type="region of interest" description="Disordered" evidence="1">
    <location>
        <begin position="36"/>
        <end position="59"/>
    </location>
</feature>
<sequence length="104" mass="12368">MKQQQMMSFLAKALKNPNFVEQVIMQKDKRKELEEEIKKKRRRPIDQGPSNVKLEPQDFGDHISEFDDFELAMNMQGPSEDEQYVEKIEGGDNKQLMKDFWRTC</sequence>
<name>A0A9Q1LUD3_9SOLA</name>
<evidence type="ECO:0000313" key="2">
    <source>
        <dbReference type="EMBL" id="KAJ8543495.1"/>
    </source>
</evidence>
<proteinExistence type="predicted"/>
<accession>A0A9Q1LUD3</accession>
<dbReference type="EMBL" id="JAJAGQ010000014">
    <property type="protein sequence ID" value="KAJ8543495.1"/>
    <property type="molecule type" value="Genomic_DNA"/>
</dbReference>
<keyword evidence="3" id="KW-1185">Reference proteome</keyword>
<protein>
    <submittedName>
        <fullName evidence="2">Uncharacterized protein</fullName>
    </submittedName>
</protein>
<evidence type="ECO:0000256" key="1">
    <source>
        <dbReference type="SAM" id="MobiDB-lite"/>
    </source>
</evidence>
<comment type="caution">
    <text evidence="2">The sequence shown here is derived from an EMBL/GenBank/DDBJ whole genome shotgun (WGS) entry which is preliminary data.</text>
</comment>
<dbReference type="AlphaFoldDB" id="A0A9Q1LUD3"/>
<gene>
    <name evidence="2" type="ORF">K7X08_006018</name>
</gene>
<dbReference type="Proteomes" id="UP001152561">
    <property type="component" value="Unassembled WGS sequence"/>
</dbReference>
<evidence type="ECO:0000313" key="3">
    <source>
        <dbReference type="Proteomes" id="UP001152561"/>
    </source>
</evidence>
<reference evidence="3" key="1">
    <citation type="journal article" date="2023" name="Proc. Natl. Acad. Sci. U.S.A.">
        <title>Genomic and structural basis for evolution of tropane alkaloid biosynthesis.</title>
        <authorList>
            <person name="Wanga Y.-J."/>
            <person name="Taina T."/>
            <person name="Yua J.-Y."/>
            <person name="Lia J."/>
            <person name="Xua B."/>
            <person name="Chenc J."/>
            <person name="D'Auriad J.C."/>
            <person name="Huanga J.-P."/>
            <person name="Huanga S.-X."/>
        </authorList>
    </citation>
    <scope>NUCLEOTIDE SEQUENCE [LARGE SCALE GENOMIC DNA]</scope>
    <source>
        <strain evidence="3">cv. KIB-2019</strain>
    </source>
</reference>
<organism evidence="2 3">
    <name type="scientific">Anisodus acutangulus</name>
    <dbReference type="NCBI Taxonomy" id="402998"/>
    <lineage>
        <taxon>Eukaryota</taxon>
        <taxon>Viridiplantae</taxon>
        <taxon>Streptophyta</taxon>
        <taxon>Embryophyta</taxon>
        <taxon>Tracheophyta</taxon>
        <taxon>Spermatophyta</taxon>
        <taxon>Magnoliopsida</taxon>
        <taxon>eudicotyledons</taxon>
        <taxon>Gunneridae</taxon>
        <taxon>Pentapetalae</taxon>
        <taxon>asterids</taxon>
        <taxon>lamiids</taxon>
        <taxon>Solanales</taxon>
        <taxon>Solanaceae</taxon>
        <taxon>Solanoideae</taxon>
        <taxon>Hyoscyameae</taxon>
        <taxon>Anisodus</taxon>
    </lineage>
</organism>